<dbReference type="GeneID" id="97179135"/>
<protein>
    <recommendedName>
        <fullName evidence="6">Coenzyme Q (Ubiquinone) biosynthesis protein Coq4</fullName>
    </recommendedName>
</protein>
<dbReference type="EMBL" id="CABWMV010000024">
    <property type="protein sequence ID" value="VXC91058.1"/>
    <property type="molecule type" value="Genomic_DNA"/>
</dbReference>
<evidence type="ECO:0000313" key="2">
    <source>
        <dbReference type="EMBL" id="SPZ83873.1"/>
    </source>
</evidence>
<keyword evidence="1" id="KW-0472">Membrane</keyword>
<dbReference type="EMBL" id="UAUU01000002">
    <property type="protein sequence ID" value="SPZ83873.1"/>
    <property type="molecule type" value="Genomic_DNA"/>
</dbReference>
<keyword evidence="1" id="KW-0812">Transmembrane</keyword>
<evidence type="ECO:0008006" key="6">
    <source>
        <dbReference type="Google" id="ProtNLM"/>
    </source>
</evidence>
<sequence>MKGIRLKLMLHLYNWSSKVYADIFKWNKKAWGISKANFMTYPVGSIGHNLGLFYESKGFDVMPKLENHDVFHILTETGTEIQDEIAMQFLLLGNGKISLYLMAMIFIGGILFPEHFGYYKRHFQKGRSLQNFHHLEFKEILHWQLTELQIALYSKNIQIDLNN</sequence>
<name>A0A2X2IX56_SPHMU</name>
<reference evidence="3 5" key="2">
    <citation type="submission" date="2019-10" db="EMBL/GenBank/DDBJ databases">
        <authorList>
            <person name="Karimi E."/>
        </authorList>
    </citation>
    <scope>NUCLEOTIDE SEQUENCE [LARGE SCALE GENOMIC DNA]</scope>
    <source>
        <strain evidence="3">Sphingobacterium sp. 8BC</strain>
    </source>
</reference>
<gene>
    <name evidence="2" type="ORF">NCTC11343_00393</name>
    <name evidence="3" type="ORF">SPHINGO8BC_50824</name>
</gene>
<evidence type="ECO:0000313" key="4">
    <source>
        <dbReference type="Proteomes" id="UP000251241"/>
    </source>
</evidence>
<organism evidence="2 4">
    <name type="scientific">Sphingobacterium multivorum</name>
    <dbReference type="NCBI Taxonomy" id="28454"/>
    <lineage>
        <taxon>Bacteria</taxon>
        <taxon>Pseudomonadati</taxon>
        <taxon>Bacteroidota</taxon>
        <taxon>Sphingobacteriia</taxon>
        <taxon>Sphingobacteriales</taxon>
        <taxon>Sphingobacteriaceae</taxon>
        <taxon>Sphingobacterium</taxon>
    </lineage>
</organism>
<keyword evidence="1" id="KW-1133">Transmembrane helix</keyword>
<evidence type="ECO:0000256" key="1">
    <source>
        <dbReference type="SAM" id="Phobius"/>
    </source>
</evidence>
<feature type="transmembrane region" description="Helical" evidence="1">
    <location>
        <begin position="97"/>
        <end position="119"/>
    </location>
</feature>
<dbReference type="AlphaFoldDB" id="A0A2X2IX56"/>
<accession>A0A654CCH2</accession>
<dbReference type="Proteomes" id="UP000432350">
    <property type="component" value="Unassembled WGS sequence"/>
</dbReference>
<dbReference type="Proteomes" id="UP000251241">
    <property type="component" value="Unassembled WGS sequence"/>
</dbReference>
<evidence type="ECO:0000313" key="5">
    <source>
        <dbReference type="Proteomes" id="UP000432350"/>
    </source>
</evidence>
<accession>A0A2X2IX56</accession>
<reference evidence="2 4" key="1">
    <citation type="submission" date="2018-06" db="EMBL/GenBank/DDBJ databases">
        <authorList>
            <consortium name="Pathogen Informatics"/>
            <person name="Doyle S."/>
        </authorList>
    </citation>
    <scope>NUCLEOTIDE SEQUENCE [LARGE SCALE GENOMIC DNA]</scope>
    <source>
        <strain evidence="2 4">NCTC11343</strain>
    </source>
</reference>
<proteinExistence type="predicted"/>
<evidence type="ECO:0000313" key="3">
    <source>
        <dbReference type="EMBL" id="VXC91058.1"/>
    </source>
</evidence>
<dbReference type="RefSeq" id="WP_070564903.1">
    <property type="nucleotide sequence ID" value="NZ_CP068086.1"/>
</dbReference>